<keyword evidence="7" id="KW-1185">Reference proteome</keyword>
<gene>
    <name evidence="6" type="ORF">FE784_21450</name>
</gene>
<dbReference type="EMBL" id="VDCQ01000032">
    <property type="protein sequence ID" value="TNJ64185.1"/>
    <property type="molecule type" value="Genomic_DNA"/>
</dbReference>
<dbReference type="InterPro" id="IPR050490">
    <property type="entry name" value="Bact_solute-bd_prot1"/>
</dbReference>
<keyword evidence="4" id="KW-0564">Palmitate</keyword>
<evidence type="ECO:0000256" key="3">
    <source>
        <dbReference type="ARBA" id="ARBA00023136"/>
    </source>
</evidence>
<reference evidence="6 7" key="1">
    <citation type="submission" date="2019-05" db="EMBL/GenBank/DDBJ databases">
        <title>We sequenced the genome of Paenibacillus hemerocallicola KCTC 33185 for further insight into its adaptation and study the phylogeny of Paenibacillus.</title>
        <authorList>
            <person name="Narsing Rao M.P."/>
        </authorList>
    </citation>
    <scope>NUCLEOTIDE SEQUENCE [LARGE SCALE GENOMIC DNA]</scope>
    <source>
        <strain evidence="6 7">KCTC 33185</strain>
    </source>
</reference>
<accession>A0A5C4T5X9</accession>
<dbReference type="OrthoDB" id="9782846at2"/>
<dbReference type="InterPro" id="IPR006059">
    <property type="entry name" value="SBP"/>
</dbReference>
<sequence>MEALSFSRFTSERGTRMIRKWTIAIASLTLLLVLAACGSGNGTDKKAAEPAGDGGAPKKDDIATRIAEATAKPVVINVFENSSTYTQEQFMDLYGSKIQKKYPNLSFKAYSANKANGGGTLPELIAQGVSIDLVKVSGASFYSLMSDNRLENDVSDLIKLYGYDVNKLYPAILDQMKQFGTNGQMYGIPNATVSTALFYNKDIFDKFGVAYPKDGMTWDDVYELARKLTRQDGGVQYMGFQEGYGHLFPVNQLSQGYIDTKTNKATLNNDNWKKIIENFARFHRIDGNAFVPSYVDPFWKDGRVAMVAAQSGGSWDFANTTTINWDLVELPRFKDAPKAGPGLQLPFYAISSTSKNRNQAFLAAAYIGSEEFQKEFAKLGYVPPIKIDNLMSVLGTGVPKLAGKNLKAAVPLEAAASPYPFNSYFSQVPGFLNTAYTTVVGGQKDANTALREAEEAANKKIEEAIAAKK</sequence>
<dbReference type="PANTHER" id="PTHR43649:SF33">
    <property type="entry name" value="POLYGALACTURONAN_RHAMNOGALACTURONAN-BINDING PROTEIN YTCQ"/>
    <property type="match status" value="1"/>
</dbReference>
<organism evidence="6 7">
    <name type="scientific">Paenibacillus hemerocallicola</name>
    <dbReference type="NCBI Taxonomy" id="1172614"/>
    <lineage>
        <taxon>Bacteria</taxon>
        <taxon>Bacillati</taxon>
        <taxon>Bacillota</taxon>
        <taxon>Bacilli</taxon>
        <taxon>Bacillales</taxon>
        <taxon>Paenibacillaceae</taxon>
        <taxon>Paenibacillus</taxon>
    </lineage>
</organism>
<dbReference type="Proteomes" id="UP000307943">
    <property type="component" value="Unassembled WGS sequence"/>
</dbReference>
<evidence type="ECO:0000256" key="2">
    <source>
        <dbReference type="ARBA" id="ARBA00022729"/>
    </source>
</evidence>
<evidence type="ECO:0000313" key="6">
    <source>
        <dbReference type="EMBL" id="TNJ64185.1"/>
    </source>
</evidence>
<evidence type="ECO:0000256" key="5">
    <source>
        <dbReference type="ARBA" id="ARBA00023288"/>
    </source>
</evidence>
<protein>
    <submittedName>
        <fullName evidence="6">Extracellular solute-binding protein</fullName>
    </submittedName>
</protein>
<keyword evidence="5" id="KW-0449">Lipoprotein</keyword>
<proteinExistence type="predicted"/>
<dbReference type="AlphaFoldDB" id="A0A5C4T5X9"/>
<evidence type="ECO:0000313" key="7">
    <source>
        <dbReference type="Proteomes" id="UP000307943"/>
    </source>
</evidence>
<evidence type="ECO:0000256" key="1">
    <source>
        <dbReference type="ARBA" id="ARBA00022475"/>
    </source>
</evidence>
<comment type="caution">
    <text evidence="6">The sequence shown here is derived from an EMBL/GenBank/DDBJ whole genome shotgun (WGS) entry which is preliminary data.</text>
</comment>
<keyword evidence="1" id="KW-1003">Cell membrane</keyword>
<keyword evidence="2" id="KW-0732">Signal</keyword>
<dbReference type="SUPFAM" id="SSF53850">
    <property type="entry name" value="Periplasmic binding protein-like II"/>
    <property type="match status" value="1"/>
</dbReference>
<evidence type="ECO:0000256" key="4">
    <source>
        <dbReference type="ARBA" id="ARBA00023139"/>
    </source>
</evidence>
<name>A0A5C4T5X9_9BACL</name>
<keyword evidence="3" id="KW-0472">Membrane</keyword>
<dbReference type="PANTHER" id="PTHR43649">
    <property type="entry name" value="ARABINOSE-BINDING PROTEIN-RELATED"/>
    <property type="match status" value="1"/>
</dbReference>
<dbReference type="Pfam" id="PF13416">
    <property type="entry name" value="SBP_bac_8"/>
    <property type="match status" value="1"/>
</dbReference>
<dbReference type="Gene3D" id="3.40.190.10">
    <property type="entry name" value="Periplasmic binding protein-like II"/>
    <property type="match status" value="1"/>
</dbReference>